<name>A0A0C9S5T3_CONTD</name>
<organism evidence="4">
    <name type="scientific">Conus tribblei</name>
    <name type="common">Tribble's cone</name>
    <name type="synonym">Splinoconus tribblei</name>
    <dbReference type="NCBI Taxonomy" id="101761"/>
    <lineage>
        <taxon>Eukaryota</taxon>
        <taxon>Metazoa</taxon>
        <taxon>Spiralia</taxon>
        <taxon>Lophotrochozoa</taxon>
        <taxon>Mollusca</taxon>
        <taxon>Gastropoda</taxon>
        <taxon>Caenogastropoda</taxon>
        <taxon>Neogastropoda</taxon>
        <taxon>Conoidea</taxon>
        <taxon>Conidae</taxon>
        <taxon>Conus</taxon>
        <taxon>Splinoconus</taxon>
    </lineage>
</organism>
<evidence type="ECO:0000313" key="4">
    <source>
        <dbReference type="EMBL" id="JAG92789.1"/>
    </source>
</evidence>
<evidence type="ECO:0000256" key="3">
    <source>
        <dbReference type="SAM" id="SignalP"/>
    </source>
</evidence>
<feature type="chain" id="PRO_5002202937" evidence="3">
    <location>
        <begin position="20"/>
        <end position="78"/>
    </location>
</feature>
<dbReference type="InterPro" id="IPR004214">
    <property type="entry name" value="Conotoxin"/>
</dbReference>
<dbReference type="GO" id="GO:0005576">
    <property type="term" value="C:extracellular region"/>
    <property type="evidence" value="ECO:0007669"/>
    <property type="project" value="UniProtKB-SubCell"/>
</dbReference>
<protein>
    <submittedName>
        <fullName evidence="4">Ctr_61_T conopeptide</fullName>
    </submittedName>
</protein>
<evidence type="ECO:0000256" key="2">
    <source>
        <dbReference type="ARBA" id="ARBA00022525"/>
    </source>
</evidence>
<proteinExistence type="predicted"/>
<dbReference type="EMBL" id="GCJM01000089">
    <property type="protein sequence ID" value="JAG92789.1"/>
    <property type="molecule type" value="Transcribed_RNA"/>
</dbReference>
<feature type="signal peptide" evidence="3">
    <location>
        <begin position="1"/>
        <end position="19"/>
    </location>
</feature>
<dbReference type="Pfam" id="PF02950">
    <property type="entry name" value="Conotoxin"/>
    <property type="match status" value="1"/>
</dbReference>
<dbReference type="GO" id="GO:0008200">
    <property type="term" value="F:ion channel inhibitor activity"/>
    <property type="evidence" value="ECO:0007669"/>
    <property type="project" value="InterPro"/>
</dbReference>
<keyword evidence="2" id="KW-0964">Secreted</keyword>
<accession>A0A0C9S5T3</accession>
<dbReference type="AlphaFoldDB" id="A0A0C9S5T3"/>
<evidence type="ECO:0000256" key="1">
    <source>
        <dbReference type="ARBA" id="ARBA00004613"/>
    </source>
</evidence>
<comment type="subcellular location">
    <subcellularLocation>
        <location evidence="1">Secreted</location>
    </subcellularLocation>
</comment>
<keyword evidence="3" id="KW-0732">Signal</keyword>
<reference evidence="4" key="1">
    <citation type="journal article" date="2015" name="Mar. Biotechnol.">
        <title>High conopeptide diversity in Conus tribblei revealed through analysis of venom duct transcriptome using two high-throughput sequencing platforms.</title>
        <authorList>
            <person name="Barghi N."/>
            <person name="Concepcion G.P."/>
            <person name="Olivera B.M."/>
            <person name="Lluisma A.O."/>
        </authorList>
    </citation>
    <scope>NUCLEOTIDE SEQUENCE</scope>
    <source>
        <tissue evidence="4">Venom duct</tissue>
    </source>
</reference>
<sequence>MEKLTILLLVAALLMSTQALIQGGGEKLLKTRGNRCPGLGKALPECWWDNDCKGWSNYCGHRHEECCSADCEYYCQLW</sequence>